<reference evidence="1" key="1">
    <citation type="submission" date="2023-05" db="EMBL/GenBank/DDBJ databases">
        <title>Nepenthes gracilis genome sequencing.</title>
        <authorList>
            <person name="Fukushima K."/>
        </authorList>
    </citation>
    <scope>NUCLEOTIDE SEQUENCE</scope>
    <source>
        <strain evidence="1">SING2019-196</strain>
    </source>
</reference>
<dbReference type="Proteomes" id="UP001279734">
    <property type="component" value="Unassembled WGS sequence"/>
</dbReference>
<organism evidence="1 2">
    <name type="scientific">Nepenthes gracilis</name>
    <name type="common">Slender pitcher plant</name>
    <dbReference type="NCBI Taxonomy" id="150966"/>
    <lineage>
        <taxon>Eukaryota</taxon>
        <taxon>Viridiplantae</taxon>
        <taxon>Streptophyta</taxon>
        <taxon>Embryophyta</taxon>
        <taxon>Tracheophyta</taxon>
        <taxon>Spermatophyta</taxon>
        <taxon>Magnoliopsida</taxon>
        <taxon>eudicotyledons</taxon>
        <taxon>Gunneridae</taxon>
        <taxon>Pentapetalae</taxon>
        <taxon>Caryophyllales</taxon>
        <taxon>Nepenthaceae</taxon>
        <taxon>Nepenthes</taxon>
    </lineage>
</organism>
<name>A0AAD3XQJ8_NEPGR</name>
<dbReference type="AlphaFoldDB" id="A0AAD3XQJ8"/>
<evidence type="ECO:0000313" key="2">
    <source>
        <dbReference type="Proteomes" id="UP001279734"/>
    </source>
</evidence>
<proteinExistence type="predicted"/>
<protein>
    <submittedName>
        <fullName evidence="1">Uncharacterized protein</fullName>
    </submittedName>
</protein>
<dbReference type="EMBL" id="BSYO01000012">
    <property type="protein sequence ID" value="GMH12675.1"/>
    <property type="molecule type" value="Genomic_DNA"/>
</dbReference>
<evidence type="ECO:0000313" key="1">
    <source>
        <dbReference type="EMBL" id="GMH12675.1"/>
    </source>
</evidence>
<gene>
    <name evidence="1" type="ORF">Nepgr_014516</name>
</gene>
<comment type="caution">
    <text evidence="1">The sequence shown here is derived from an EMBL/GenBank/DDBJ whole genome shotgun (WGS) entry which is preliminary data.</text>
</comment>
<sequence length="77" mass="8760">MSDSKANASVKEKVQVLERSRKWATQSGRERTVVQSAGKIRKLEFVESKKTTEMESVSQIWIDYFEFKITGALGGDF</sequence>
<accession>A0AAD3XQJ8</accession>
<keyword evidence="2" id="KW-1185">Reference proteome</keyword>